<evidence type="ECO:0000259" key="12">
    <source>
        <dbReference type="PROSITE" id="PS51123"/>
    </source>
</evidence>
<reference evidence="13 14" key="2">
    <citation type="journal article" date="2017" name="Antonie Van Leeuwenhoek">
        <title>Rhizobium rhizosphaerae sp. nov., a novel species isolated from rice rhizosphere.</title>
        <authorList>
            <person name="Zhao J.J."/>
            <person name="Zhang J."/>
            <person name="Zhang R.J."/>
            <person name="Zhang C.W."/>
            <person name="Yin H.Q."/>
            <person name="Zhang X.X."/>
        </authorList>
    </citation>
    <scope>NUCLEOTIDE SEQUENCE [LARGE SCALE GENOMIC DNA]</scope>
    <source>
        <strain evidence="13 14">ACAM 611</strain>
    </source>
</reference>
<dbReference type="InterPro" id="IPR036737">
    <property type="entry name" value="OmpA-like_sf"/>
</dbReference>
<dbReference type="GO" id="GO:0006811">
    <property type="term" value="P:monoatomic ion transport"/>
    <property type="evidence" value="ECO:0007669"/>
    <property type="project" value="UniProtKB-KW"/>
</dbReference>
<evidence type="ECO:0000256" key="4">
    <source>
        <dbReference type="ARBA" id="ARBA00022692"/>
    </source>
</evidence>
<dbReference type="PRINTS" id="PR01021">
    <property type="entry name" value="OMPADOMAIN"/>
</dbReference>
<evidence type="ECO:0000256" key="8">
    <source>
        <dbReference type="ARBA" id="ARBA00023136"/>
    </source>
</evidence>
<accession>H5TC54</accession>
<dbReference type="SUPFAM" id="SSF103088">
    <property type="entry name" value="OmpA-like"/>
    <property type="match status" value="1"/>
</dbReference>
<evidence type="ECO:0000256" key="6">
    <source>
        <dbReference type="ARBA" id="ARBA00023065"/>
    </source>
</evidence>
<keyword evidence="6" id="KW-0406">Ion transport</keyword>
<comment type="caution">
    <text evidence="13">The sequence shown here is derived from an EMBL/GenBank/DDBJ whole genome shotgun (WGS) entry which is preliminary data.</text>
</comment>
<dbReference type="eggNOG" id="COG2885">
    <property type="taxonomic scope" value="Bacteria"/>
</dbReference>
<dbReference type="CDD" id="cd07185">
    <property type="entry name" value="OmpA_C-like"/>
    <property type="match status" value="1"/>
</dbReference>
<evidence type="ECO:0000256" key="2">
    <source>
        <dbReference type="ARBA" id="ARBA00022448"/>
    </source>
</evidence>
<dbReference type="GO" id="GO:0009279">
    <property type="term" value="C:cell outer membrane"/>
    <property type="evidence" value="ECO:0007669"/>
    <property type="project" value="UniProtKB-SubCell"/>
</dbReference>
<dbReference type="InterPro" id="IPR006664">
    <property type="entry name" value="OMP_bac"/>
</dbReference>
<dbReference type="EMBL" id="BAET01000018">
    <property type="protein sequence ID" value="GAB55881.1"/>
    <property type="molecule type" value="Genomic_DNA"/>
</dbReference>
<keyword evidence="5 11" id="KW-0732">Signal</keyword>
<dbReference type="STRING" id="56804.BAE46_07420"/>
<keyword evidence="3" id="KW-1134">Transmembrane beta strand</keyword>
<dbReference type="SUPFAM" id="SSF56925">
    <property type="entry name" value="OMPA-like"/>
    <property type="match status" value="1"/>
</dbReference>
<keyword evidence="9" id="KW-0998">Cell outer membrane</keyword>
<evidence type="ECO:0000256" key="10">
    <source>
        <dbReference type="PROSITE-ProRule" id="PRU00473"/>
    </source>
</evidence>
<keyword evidence="4" id="KW-0812">Transmembrane</keyword>
<evidence type="ECO:0000313" key="13">
    <source>
        <dbReference type="EMBL" id="GAB55881.1"/>
    </source>
</evidence>
<dbReference type="Proteomes" id="UP000053586">
    <property type="component" value="Unassembled WGS sequence"/>
</dbReference>
<feature type="domain" description="OmpA-like" evidence="12">
    <location>
        <begin position="274"/>
        <end position="392"/>
    </location>
</feature>
<dbReference type="GO" id="GO:0007155">
    <property type="term" value="P:cell adhesion"/>
    <property type="evidence" value="ECO:0007669"/>
    <property type="project" value="InterPro"/>
</dbReference>
<protein>
    <submittedName>
        <fullName evidence="13">OmpA-OmpF porin, OOP family</fullName>
    </submittedName>
</protein>
<evidence type="ECO:0000313" key="14">
    <source>
        <dbReference type="Proteomes" id="UP000053586"/>
    </source>
</evidence>
<dbReference type="InterPro" id="IPR028974">
    <property type="entry name" value="TSP_type-3_rpt"/>
</dbReference>
<dbReference type="Pfam" id="PF02412">
    <property type="entry name" value="TSP_3"/>
    <property type="match status" value="1"/>
</dbReference>
<keyword evidence="8 10" id="KW-0472">Membrane</keyword>
<proteinExistence type="predicted"/>
<keyword evidence="2" id="KW-0813">Transport</keyword>
<dbReference type="GO" id="GO:0005509">
    <property type="term" value="F:calcium ion binding"/>
    <property type="evidence" value="ECO:0007669"/>
    <property type="project" value="InterPro"/>
</dbReference>
<dbReference type="InterPro" id="IPR050330">
    <property type="entry name" value="Bact_OuterMem_StrucFunc"/>
</dbReference>
<keyword evidence="14" id="KW-1185">Reference proteome</keyword>
<evidence type="ECO:0000256" key="3">
    <source>
        <dbReference type="ARBA" id="ARBA00022452"/>
    </source>
</evidence>
<evidence type="ECO:0000256" key="1">
    <source>
        <dbReference type="ARBA" id="ARBA00004571"/>
    </source>
</evidence>
<organism evidence="13 14">
    <name type="scientific">Glaciecola punicea ACAM 611</name>
    <dbReference type="NCBI Taxonomy" id="1121923"/>
    <lineage>
        <taxon>Bacteria</taxon>
        <taxon>Pseudomonadati</taxon>
        <taxon>Pseudomonadota</taxon>
        <taxon>Gammaproteobacteria</taxon>
        <taxon>Alteromonadales</taxon>
        <taxon>Alteromonadaceae</taxon>
        <taxon>Glaciecola</taxon>
    </lineage>
</organism>
<dbReference type="InterPro" id="IPR011250">
    <property type="entry name" value="OMP/PagP_B-barrel"/>
</dbReference>
<evidence type="ECO:0000256" key="5">
    <source>
        <dbReference type="ARBA" id="ARBA00022729"/>
    </source>
</evidence>
<dbReference type="OrthoDB" id="9805832at2"/>
<sequence>MKKLTICVAAALAAALTTSVQAQEAPPYESWVGGFAQYYGADIEKIEPVGGLNDGRGFGLEGGFRFDPSWAIRFELGRLLIDNDKNDPLARDEDGTLLGVDAMYFLENDVAYFFGGMREQSLNSDNFRMAAAGVGKHWELTDNIRLVTELAAYHDFGESYREYSAKVGLAYVFGVNTSVYSPDSDGDGVSDGIDRCPGTLAGTQVDATGCAIDMDNDGVLNAQDECPMTLAGSVVNARGCVVGDADNDGILDNVDKCLNTPANDKVGADGCSLMEKREVSVALNMLFANNSSVVANPDSARIQEFAAFMEQHPTTEAVIEGHSSAVGETDYNQMLSEKRANVVRTLLIEEYGVDGTRLQTVGYGETRLKSTANTAEASRLNRRIEVKVSTLVDTNVNL</sequence>
<comment type="subcellular location">
    <subcellularLocation>
        <location evidence="1">Cell outer membrane</location>
        <topology evidence="1">Multi-pass membrane protein</topology>
    </subcellularLocation>
</comment>
<dbReference type="GO" id="GO:0046930">
    <property type="term" value="C:pore complex"/>
    <property type="evidence" value="ECO:0007669"/>
    <property type="project" value="UniProtKB-KW"/>
</dbReference>
<reference evidence="13 14" key="1">
    <citation type="journal article" date="2012" name="J. Bacteriol.">
        <title>Genome sequence of proteorhodopsin-containing sea ice bacterium Glaciecola punicea ACAM 611T.</title>
        <authorList>
            <person name="Qin Q.-L."/>
            <person name="Xie B.-B."/>
            <person name="Shu Y.-L."/>
            <person name="Rong J.-C."/>
            <person name="Zhao D.-L."/>
            <person name="Zhang X.-Y."/>
            <person name="Chen X.-L."/>
            <person name="Zhou B.-C."/>
            <person name="Zhanga Y.-Z."/>
        </authorList>
    </citation>
    <scope>NUCLEOTIDE SEQUENCE [LARGE SCALE GENOMIC DNA]</scope>
    <source>
        <strain evidence="13 14">ACAM 611</strain>
    </source>
</reference>
<feature type="signal peptide" evidence="11">
    <location>
        <begin position="1"/>
        <end position="22"/>
    </location>
</feature>
<dbReference type="InterPro" id="IPR003367">
    <property type="entry name" value="Thrombospondin_3-like_rpt"/>
</dbReference>
<dbReference type="PROSITE" id="PS51123">
    <property type="entry name" value="OMPA_2"/>
    <property type="match status" value="1"/>
</dbReference>
<feature type="chain" id="PRO_5003598760" evidence="11">
    <location>
        <begin position="23"/>
        <end position="398"/>
    </location>
</feature>
<name>H5TC54_9ALTE</name>
<dbReference type="Gene3D" id="3.30.1330.60">
    <property type="entry name" value="OmpA-like domain"/>
    <property type="match status" value="1"/>
</dbReference>
<evidence type="ECO:0000256" key="9">
    <source>
        <dbReference type="ARBA" id="ARBA00023237"/>
    </source>
</evidence>
<dbReference type="AlphaFoldDB" id="H5TC54"/>
<dbReference type="GO" id="GO:0015288">
    <property type="term" value="F:porin activity"/>
    <property type="evidence" value="ECO:0007669"/>
    <property type="project" value="UniProtKB-KW"/>
</dbReference>
<dbReference type="Gene3D" id="2.40.160.20">
    <property type="match status" value="1"/>
</dbReference>
<dbReference type="Pfam" id="PF00691">
    <property type="entry name" value="OmpA"/>
    <property type="match status" value="1"/>
</dbReference>
<gene>
    <name evidence="13" type="ORF">GPUN_1765</name>
</gene>
<dbReference type="InterPro" id="IPR006665">
    <property type="entry name" value="OmpA-like"/>
</dbReference>
<dbReference type="Pfam" id="PF13505">
    <property type="entry name" value="OMP_b-brl"/>
    <property type="match status" value="1"/>
</dbReference>
<dbReference type="RefSeq" id="WP_006005437.1">
    <property type="nucleotide sequence ID" value="NZ_BAET01000018.1"/>
</dbReference>
<dbReference type="PANTHER" id="PTHR30329">
    <property type="entry name" value="STATOR ELEMENT OF FLAGELLAR MOTOR COMPLEX"/>
    <property type="match status" value="1"/>
</dbReference>
<evidence type="ECO:0000256" key="11">
    <source>
        <dbReference type="SAM" id="SignalP"/>
    </source>
</evidence>
<evidence type="ECO:0000256" key="7">
    <source>
        <dbReference type="ARBA" id="ARBA00023114"/>
    </source>
</evidence>
<dbReference type="PANTHER" id="PTHR30329:SF21">
    <property type="entry name" value="LIPOPROTEIN YIAD-RELATED"/>
    <property type="match status" value="1"/>
</dbReference>
<dbReference type="InterPro" id="IPR027385">
    <property type="entry name" value="Beta-barrel_OMP"/>
</dbReference>
<keyword evidence="7" id="KW-0626">Porin</keyword>
<dbReference type="SUPFAM" id="SSF103647">
    <property type="entry name" value="TSP type-3 repeat"/>
    <property type="match status" value="1"/>
</dbReference>